<dbReference type="Pfam" id="PF16732">
    <property type="entry name" value="ComP_DUS"/>
    <property type="match status" value="1"/>
</dbReference>
<evidence type="ECO:0000313" key="1">
    <source>
        <dbReference type="EMBL" id="MCI2283144.1"/>
    </source>
</evidence>
<dbReference type="Proteomes" id="UP001139646">
    <property type="component" value="Unassembled WGS sequence"/>
</dbReference>
<reference evidence="1" key="1">
    <citation type="submission" date="2022-01" db="EMBL/GenBank/DDBJ databases">
        <title>Colwellia maritima, isolated from seawater.</title>
        <authorList>
            <person name="Kristyanto S."/>
            <person name="Jung J."/>
            <person name="Jeon C.O."/>
        </authorList>
    </citation>
    <scope>NUCLEOTIDE SEQUENCE</scope>
    <source>
        <strain evidence="1">MSW7</strain>
    </source>
</reference>
<sequence>MRFANLQEQVFVDTRAYAANMVGLGESSATITTESTNYEIQVLNQTATTFTLRATGKNNQVKDVGCVTLNIDQLGTKTPRDCWEN</sequence>
<dbReference type="InterPro" id="IPR031982">
    <property type="entry name" value="PilE-like"/>
</dbReference>
<name>A0ABS9WYV8_9GAMM</name>
<keyword evidence="2" id="KW-1185">Reference proteome</keyword>
<dbReference type="EMBL" id="JAKKSL010000001">
    <property type="protein sequence ID" value="MCI2283144.1"/>
    <property type="molecule type" value="Genomic_DNA"/>
</dbReference>
<proteinExistence type="predicted"/>
<comment type="caution">
    <text evidence="1">The sequence shown here is derived from an EMBL/GenBank/DDBJ whole genome shotgun (WGS) entry which is preliminary data.</text>
</comment>
<accession>A0ABS9WYV8</accession>
<protein>
    <submittedName>
        <fullName evidence="1">Type IV pilin protein</fullName>
    </submittedName>
</protein>
<evidence type="ECO:0000313" key="2">
    <source>
        <dbReference type="Proteomes" id="UP001139646"/>
    </source>
</evidence>
<organism evidence="1 2">
    <name type="scientific">Colwellia maritima</name>
    <dbReference type="NCBI Taxonomy" id="2912588"/>
    <lineage>
        <taxon>Bacteria</taxon>
        <taxon>Pseudomonadati</taxon>
        <taxon>Pseudomonadota</taxon>
        <taxon>Gammaproteobacteria</taxon>
        <taxon>Alteromonadales</taxon>
        <taxon>Colwelliaceae</taxon>
        <taxon>Colwellia</taxon>
    </lineage>
</organism>
<gene>
    <name evidence="1" type="ORF">L3081_06725</name>
</gene>